<evidence type="ECO:0000313" key="1">
    <source>
        <dbReference type="EMBL" id="GGC71502.1"/>
    </source>
</evidence>
<keyword evidence="2" id="KW-1185">Reference proteome</keyword>
<sequence length="95" mass="10346">MDPFNIRIKAPEQVSLTVLPTDEGYYKIIYYAAVLSAVEKNAQGDWKLLEKDDIAAGDLPYYIPVADSDHIAITLDDAFAKEAGAAIDEVLQTAG</sequence>
<gene>
    <name evidence="1" type="ORF">GCM10011387_26260</name>
</gene>
<dbReference type="Proteomes" id="UP000651668">
    <property type="component" value="Unassembled WGS sequence"/>
</dbReference>
<organism evidence="1 2">
    <name type="scientific">Pedobacter quisquiliarum</name>
    <dbReference type="NCBI Taxonomy" id="1834438"/>
    <lineage>
        <taxon>Bacteria</taxon>
        <taxon>Pseudomonadati</taxon>
        <taxon>Bacteroidota</taxon>
        <taxon>Sphingobacteriia</taxon>
        <taxon>Sphingobacteriales</taxon>
        <taxon>Sphingobacteriaceae</taxon>
        <taxon>Pedobacter</taxon>
    </lineage>
</organism>
<dbReference type="AlphaFoldDB" id="A0A916XHU0"/>
<reference evidence="1" key="2">
    <citation type="submission" date="2020-09" db="EMBL/GenBank/DDBJ databases">
        <authorList>
            <person name="Sun Q."/>
            <person name="Zhou Y."/>
        </authorList>
    </citation>
    <scope>NUCLEOTIDE SEQUENCE</scope>
    <source>
        <strain evidence="1">CGMCC 1.15343</strain>
    </source>
</reference>
<dbReference type="RefSeq" id="WP_188627381.1">
    <property type="nucleotide sequence ID" value="NZ_BMIL01000009.1"/>
</dbReference>
<name>A0A916XHU0_9SPHI</name>
<accession>A0A916XHU0</accession>
<evidence type="ECO:0000313" key="2">
    <source>
        <dbReference type="Proteomes" id="UP000651668"/>
    </source>
</evidence>
<protein>
    <submittedName>
        <fullName evidence="1">Uncharacterized protein</fullName>
    </submittedName>
</protein>
<dbReference type="EMBL" id="BMIL01000009">
    <property type="protein sequence ID" value="GGC71502.1"/>
    <property type="molecule type" value="Genomic_DNA"/>
</dbReference>
<comment type="caution">
    <text evidence="1">The sequence shown here is derived from an EMBL/GenBank/DDBJ whole genome shotgun (WGS) entry which is preliminary data.</text>
</comment>
<reference evidence="1" key="1">
    <citation type="journal article" date="2014" name="Int. J. Syst. Evol. Microbiol.">
        <title>Complete genome sequence of Corynebacterium casei LMG S-19264T (=DSM 44701T), isolated from a smear-ripened cheese.</title>
        <authorList>
            <consortium name="US DOE Joint Genome Institute (JGI-PGF)"/>
            <person name="Walter F."/>
            <person name="Albersmeier A."/>
            <person name="Kalinowski J."/>
            <person name="Ruckert C."/>
        </authorList>
    </citation>
    <scope>NUCLEOTIDE SEQUENCE</scope>
    <source>
        <strain evidence="1">CGMCC 1.15343</strain>
    </source>
</reference>
<proteinExistence type="predicted"/>